<dbReference type="Proteomes" id="UP000267017">
    <property type="component" value="Unassembled WGS sequence"/>
</dbReference>
<evidence type="ECO:0000313" key="2">
    <source>
        <dbReference type="EMBL" id="RRJ54725.1"/>
    </source>
</evidence>
<dbReference type="RefSeq" id="WP_128635811.1">
    <property type="nucleotide sequence ID" value="NZ_RRCN01000002.1"/>
</dbReference>
<evidence type="ECO:0000313" key="3">
    <source>
        <dbReference type="Proteomes" id="UP000267017"/>
    </source>
</evidence>
<evidence type="ECO:0000256" key="1">
    <source>
        <dbReference type="SAM" id="Phobius"/>
    </source>
</evidence>
<dbReference type="AlphaFoldDB" id="A0A3P3T9J4"/>
<feature type="transmembrane region" description="Helical" evidence="1">
    <location>
        <begin position="42"/>
        <end position="61"/>
    </location>
</feature>
<name>A0A3P3T9J4_9BACL</name>
<feature type="transmembrane region" description="Helical" evidence="1">
    <location>
        <begin position="142"/>
        <end position="165"/>
    </location>
</feature>
<dbReference type="EMBL" id="RRCN01000002">
    <property type="protein sequence ID" value="RRJ54725.1"/>
    <property type="molecule type" value="Genomic_DNA"/>
</dbReference>
<keyword evidence="3" id="KW-1185">Reference proteome</keyword>
<gene>
    <name evidence="2" type="ORF">EHV15_34575</name>
</gene>
<keyword evidence="1" id="KW-0472">Membrane</keyword>
<sequence length="275" mass="31630">MKKSKEILLRKWNPKFLIWMYGIVLILYNVAVTLIFGSNLLGYVATALGSMLIGSLGFQTARSAKRKEKVSLLKILVFAERSLSDIWQVGKYFYYHLRRFRRPILLMVLLYAANAGVAEWALEKWGSSLAKNTQGTILESIRFVYTVASILFFSATISSVLWLFFKVAIRNHLLGAEDKVDSIMCRLKQEGIKTSFVHGQDGRCYLDVKRILNRLANQKETTNSKYELYWDIKNNYNLLLRVEFFPLGKPKTLVQQFADHIQGVKMAQLGKRDQA</sequence>
<feature type="transmembrane region" description="Helical" evidence="1">
    <location>
        <begin position="104"/>
        <end position="122"/>
    </location>
</feature>
<keyword evidence="1" id="KW-0812">Transmembrane</keyword>
<keyword evidence="1" id="KW-1133">Transmembrane helix</keyword>
<accession>A0A3P3T9J4</accession>
<reference evidence="2 3" key="1">
    <citation type="submission" date="2018-11" db="EMBL/GenBank/DDBJ databases">
        <title>Genome sequencing of Paenibacillus sp. KCOM 3021 (= ChDC PVNT-B20).</title>
        <authorList>
            <person name="Kook J.-K."/>
            <person name="Park S.-N."/>
            <person name="Lim Y.K."/>
        </authorList>
    </citation>
    <scope>NUCLEOTIDE SEQUENCE [LARGE SCALE GENOMIC DNA]</scope>
    <source>
        <strain evidence="2 3">KCOM 3021</strain>
    </source>
</reference>
<organism evidence="2 3">
    <name type="scientific">Paenibacillus oralis</name>
    <dbReference type="NCBI Taxonomy" id="2490856"/>
    <lineage>
        <taxon>Bacteria</taxon>
        <taxon>Bacillati</taxon>
        <taxon>Bacillota</taxon>
        <taxon>Bacilli</taxon>
        <taxon>Bacillales</taxon>
        <taxon>Paenibacillaceae</taxon>
        <taxon>Paenibacillus</taxon>
    </lineage>
</organism>
<feature type="transmembrane region" description="Helical" evidence="1">
    <location>
        <begin position="16"/>
        <end position="36"/>
    </location>
</feature>
<protein>
    <submittedName>
        <fullName evidence="2">Uncharacterized protein</fullName>
    </submittedName>
</protein>
<comment type="caution">
    <text evidence="2">The sequence shown here is derived from an EMBL/GenBank/DDBJ whole genome shotgun (WGS) entry which is preliminary data.</text>
</comment>
<proteinExistence type="predicted"/>